<dbReference type="InterPro" id="IPR027417">
    <property type="entry name" value="P-loop_NTPase"/>
</dbReference>
<proteinExistence type="predicted"/>
<dbReference type="Pfam" id="PF00005">
    <property type="entry name" value="ABC_tran"/>
    <property type="match status" value="1"/>
</dbReference>
<dbReference type="PROSITE" id="PS00211">
    <property type="entry name" value="ABC_TRANSPORTER_1"/>
    <property type="match status" value="1"/>
</dbReference>
<evidence type="ECO:0000256" key="1">
    <source>
        <dbReference type="ARBA" id="ARBA00022741"/>
    </source>
</evidence>
<dbReference type="PANTHER" id="PTHR43613">
    <property type="entry name" value="ABC TRANSPORTER, ATP-BINDING PROTEIN"/>
    <property type="match status" value="1"/>
</dbReference>
<evidence type="ECO:0000313" key="4">
    <source>
        <dbReference type="EMBL" id="MEM5948612.1"/>
    </source>
</evidence>
<organism evidence="4 5">
    <name type="scientific">Rarispira pelagica</name>
    <dbReference type="NCBI Taxonomy" id="3141764"/>
    <lineage>
        <taxon>Bacteria</taxon>
        <taxon>Pseudomonadati</taxon>
        <taxon>Spirochaetota</taxon>
        <taxon>Spirochaetia</taxon>
        <taxon>Winmispirales</taxon>
        <taxon>Winmispiraceae</taxon>
        <taxon>Rarispira</taxon>
    </lineage>
</organism>
<dbReference type="Gene3D" id="3.40.50.300">
    <property type="entry name" value="P-loop containing nucleotide triphosphate hydrolases"/>
    <property type="match status" value="1"/>
</dbReference>
<dbReference type="CDD" id="cd03230">
    <property type="entry name" value="ABC_DR_subfamily_A"/>
    <property type="match status" value="1"/>
</dbReference>
<evidence type="ECO:0000313" key="5">
    <source>
        <dbReference type="Proteomes" id="UP001466331"/>
    </source>
</evidence>
<dbReference type="InterPro" id="IPR003593">
    <property type="entry name" value="AAA+_ATPase"/>
</dbReference>
<feature type="domain" description="ABC transporter" evidence="3">
    <location>
        <begin position="6"/>
        <end position="236"/>
    </location>
</feature>
<dbReference type="EMBL" id="JBCHKQ010000004">
    <property type="protein sequence ID" value="MEM5948612.1"/>
    <property type="molecule type" value="Genomic_DNA"/>
</dbReference>
<dbReference type="SUPFAM" id="SSF52540">
    <property type="entry name" value="P-loop containing nucleoside triphosphate hydrolases"/>
    <property type="match status" value="1"/>
</dbReference>
<keyword evidence="2 4" id="KW-0067">ATP-binding</keyword>
<evidence type="ECO:0000256" key="2">
    <source>
        <dbReference type="ARBA" id="ARBA00022840"/>
    </source>
</evidence>
<reference evidence="4 5" key="1">
    <citation type="submission" date="2024-03" db="EMBL/GenBank/DDBJ databases">
        <title>Ignisphaera cupida sp. nov., a hyperthermophilic hydrolytic archaeon from a hot spring of Kamchatka, and proposal of Ignisphaeraceae fam. nov.</title>
        <authorList>
            <person name="Podosokorskaya O.A."/>
            <person name="Elcheninov A.G."/>
            <person name="Maltseva A.I."/>
            <person name="Zayulina K.S."/>
            <person name="Novikov A."/>
            <person name="Merkel A.Y."/>
        </authorList>
    </citation>
    <scope>NUCLEOTIDE SEQUENCE [LARGE SCALE GENOMIC DNA]</scope>
    <source>
        <strain evidence="4 5">38H-sp</strain>
    </source>
</reference>
<comment type="caution">
    <text evidence="4">The sequence shown here is derived from an EMBL/GenBank/DDBJ whole genome shotgun (WGS) entry which is preliminary data.</text>
</comment>
<dbReference type="Proteomes" id="UP001466331">
    <property type="component" value="Unassembled WGS sequence"/>
</dbReference>
<keyword evidence="1" id="KW-0547">Nucleotide-binding</keyword>
<keyword evidence="5" id="KW-1185">Reference proteome</keyword>
<accession>A0ABU9UD64</accession>
<sequence>MGDVILGVKGLRKSFGRVVALDGLSFELMRGEIFALIGPNGAGKSTTLRILATVLQPDDGAFFLDNVSGTARPELIRKNISYLAEESMPYKNMRGMEYLRFMAALYAENEGEADKYTKLAINMSNLKERLDDKIKTYSKGMMRKLMIASSVMMEPQLAIMDEPTSGLDIENAFYVRKQLKSLKEKGITILLSSHNMLEIEYLADRVGIINKGRLLTMGTPQELKKRFKADNLEQVFMEVAE</sequence>
<evidence type="ECO:0000259" key="3">
    <source>
        <dbReference type="PROSITE" id="PS50893"/>
    </source>
</evidence>
<dbReference type="GO" id="GO:0005524">
    <property type="term" value="F:ATP binding"/>
    <property type="evidence" value="ECO:0007669"/>
    <property type="project" value="UniProtKB-KW"/>
</dbReference>
<name>A0ABU9UD64_9SPIR</name>
<gene>
    <name evidence="4" type="ORF">WKV44_08655</name>
</gene>
<dbReference type="PANTHER" id="PTHR43613:SF1">
    <property type="entry name" value="ABC TRANSPORTER, ATP-BINDING PROTEIN"/>
    <property type="match status" value="1"/>
</dbReference>
<dbReference type="SMART" id="SM00382">
    <property type="entry name" value="AAA"/>
    <property type="match status" value="1"/>
</dbReference>
<protein>
    <submittedName>
        <fullName evidence="4">ABC transporter ATP-binding protein</fullName>
    </submittedName>
</protein>
<dbReference type="RefSeq" id="WP_420070148.1">
    <property type="nucleotide sequence ID" value="NZ_JBCHKQ010000004.1"/>
</dbReference>
<dbReference type="InterPro" id="IPR017871">
    <property type="entry name" value="ABC_transporter-like_CS"/>
</dbReference>
<dbReference type="InterPro" id="IPR003439">
    <property type="entry name" value="ABC_transporter-like_ATP-bd"/>
</dbReference>
<dbReference type="PROSITE" id="PS50893">
    <property type="entry name" value="ABC_TRANSPORTER_2"/>
    <property type="match status" value="1"/>
</dbReference>